<dbReference type="EMBL" id="JADWDJ010000001">
    <property type="protein sequence ID" value="KAG5285566.1"/>
    <property type="molecule type" value="Genomic_DNA"/>
</dbReference>
<evidence type="ECO:0000313" key="3">
    <source>
        <dbReference type="Proteomes" id="UP000823561"/>
    </source>
</evidence>
<evidence type="ECO:0000256" key="1">
    <source>
        <dbReference type="SAM" id="Phobius"/>
    </source>
</evidence>
<feature type="transmembrane region" description="Helical" evidence="1">
    <location>
        <begin position="86"/>
        <end position="108"/>
    </location>
</feature>
<organism evidence="2 3">
    <name type="scientific">Alosa alosa</name>
    <name type="common">allis shad</name>
    <dbReference type="NCBI Taxonomy" id="278164"/>
    <lineage>
        <taxon>Eukaryota</taxon>
        <taxon>Metazoa</taxon>
        <taxon>Chordata</taxon>
        <taxon>Craniata</taxon>
        <taxon>Vertebrata</taxon>
        <taxon>Euteleostomi</taxon>
        <taxon>Actinopterygii</taxon>
        <taxon>Neopterygii</taxon>
        <taxon>Teleostei</taxon>
        <taxon>Clupei</taxon>
        <taxon>Clupeiformes</taxon>
        <taxon>Clupeoidei</taxon>
        <taxon>Clupeidae</taxon>
        <taxon>Alosa</taxon>
    </lineage>
</organism>
<reference evidence="2 3" key="1">
    <citation type="submission" date="2020-10" db="EMBL/GenBank/DDBJ databases">
        <title>Chromosome-scale genome assembly of the Allis shad, Alosa alosa.</title>
        <authorList>
            <person name="Margot Z."/>
            <person name="Christophe K."/>
            <person name="Cabau C."/>
            <person name="Louis A."/>
            <person name="Berthelot C."/>
            <person name="Parey E."/>
            <person name="Roest Crollius H."/>
            <person name="Montfort J."/>
            <person name="Robinson-Rechavi M."/>
            <person name="Bucao C."/>
            <person name="Bouchez O."/>
            <person name="Gislard M."/>
            <person name="Lluch J."/>
            <person name="Milhes M."/>
            <person name="Lampietro C."/>
            <person name="Lopez Roques C."/>
            <person name="Donnadieu C."/>
            <person name="Braasch I."/>
            <person name="Desvignes T."/>
            <person name="Postlethwait J."/>
            <person name="Bobe J."/>
            <person name="Guiguen Y."/>
        </authorList>
    </citation>
    <scope>NUCLEOTIDE SEQUENCE [LARGE SCALE GENOMIC DNA]</scope>
    <source>
        <strain evidence="2">M-15738</strain>
        <tissue evidence="2">Blood</tissue>
    </source>
</reference>
<evidence type="ECO:0000313" key="2">
    <source>
        <dbReference type="EMBL" id="KAG5285566.1"/>
    </source>
</evidence>
<accession>A0AAV6HJ37</accession>
<dbReference type="Proteomes" id="UP000823561">
    <property type="component" value="Chromosome 1"/>
</dbReference>
<keyword evidence="3" id="KW-1185">Reference proteome</keyword>
<keyword evidence="1" id="KW-0472">Membrane</keyword>
<keyword evidence="1" id="KW-0812">Transmembrane</keyword>
<dbReference type="AlphaFoldDB" id="A0AAV6HJ37"/>
<protein>
    <submittedName>
        <fullName evidence="2">Uncharacterized protein</fullName>
    </submittedName>
</protein>
<comment type="caution">
    <text evidence="2">The sequence shown here is derived from an EMBL/GenBank/DDBJ whole genome shotgun (WGS) entry which is preliminary data.</text>
</comment>
<sequence length="109" mass="13027">MSWKKKQLKPAWPLTSDFIMHLTKQPFSIKRIKQMPLLLRMRSYIARLSSCQRETLARIQDPIVKLDQVEIWTQDPKLNFLTLSVLGLRILFLKTIVFNVLMTVRVWMR</sequence>
<proteinExistence type="predicted"/>
<name>A0AAV6HJ37_9TELE</name>
<gene>
    <name evidence="2" type="ORF">AALO_G00004860</name>
</gene>
<keyword evidence="1" id="KW-1133">Transmembrane helix</keyword>